<dbReference type="Proteomes" id="UP000789901">
    <property type="component" value="Unassembled WGS sequence"/>
</dbReference>
<evidence type="ECO:0000313" key="2">
    <source>
        <dbReference type="Proteomes" id="UP000789901"/>
    </source>
</evidence>
<evidence type="ECO:0000313" key="1">
    <source>
        <dbReference type="EMBL" id="CAG8779816.1"/>
    </source>
</evidence>
<sequence>MECDKTALTTNKKIMVISLYNYFQKNKHYKNTNLHKEVVLATGVSERTIDHILAEYDKNKEFKPPKYEHHLFKKHQAEYTNAIRDFIFSANKSGTLLSIQILVLELSNLGFSVSLQQYWKGIEVEIDNQSDDDYDKNLGASDSDLD</sequence>
<proteinExistence type="predicted"/>
<reference evidence="1 2" key="1">
    <citation type="submission" date="2021-06" db="EMBL/GenBank/DDBJ databases">
        <authorList>
            <person name="Kallberg Y."/>
            <person name="Tangrot J."/>
            <person name="Rosling A."/>
        </authorList>
    </citation>
    <scope>NUCLEOTIDE SEQUENCE [LARGE SCALE GENOMIC DNA]</scope>
    <source>
        <strain evidence="1 2">120-4 pot B 10/14</strain>
    </source>
</reference>
<accession>A0ABN7VK06</accession>
<name>A0ABN7VK06_GIGMA</name>
<comment type="caution">
    <text evidence="1">The sequence shown here is derived from an EMBL/GenBank/DDBJ whole genome shotgun (WGS) entry which is preliminary data.</text>
</comment>
<protein>
    <submittedName>
        <fullName evidence="1">11431_t:CDS:1</fullName>
    </submittedName>
</protein>
<gene>
    <name evidence="1" type="ORF">GMARGA_LOCUS19566</name>
</gene>
<organism evidence="1 2">
    <name type="scientific">Gigaspora margarita</name>
    <dbReference type="NCBI Taxonomy" id="4874"/>
    <lineage>
        <taxon>Eukaryota</taxon>
        <taxon>Fungi</taxon>
        <taxon>Fungi incertae sedis</taxon>
        <taxon>Mucoromycota</taxon>
        <taxon>Glomeromycotina</taxon>
        <taxon>Glomeromycetes</taxon>
        <taxon>Diversisporales</taxon>
        <taxon>Gigasporaceae</taxon>
        <taxon>Gigaspora</taxon>
    </lineage>
</organism>
<dbReference type="EMBL" id="CAJVQB010016422">
    <property type="protein sequence ID" value="CAG8779816.1"/>
    <property type="molecule type" value="Genomic_DNA"/>
</dbReference>
<keyword evidence="2" id="KW-1185">Reference proteome</keyword>